<reference evidence="1 2" key="1">
    <citation type="submission" date="2023-02" db="EMBL/GenBank/DDBJ databases">
        <title>LHISI_Scaffold_Assembly.</title>
        <authorList>
            <person name="Stuart O.P."/>
            <person name="Cleave R."/>
            <person name="Magrath M.J.L."/>
            <person name="Mikheyev A.S."/>
        </authorList>
    </citation>
    <scope>NUCLEOTIDE SEQUENCE [LARGE SCALE GENOMIC DNA]</scope>
    <source>
        <strain evidence="1">Daus_M_001</strain>
        <tissue evidence="1">Leg muscle</tissue>
    </source>
</reference>
<dbReference type="Proteomes" id="UP001159363">
    <property type="component" value="Chromosome 15"/>
</dbReference>
<gene>
    <name evidence="1" type="ORF">PR048_032634</name>
</gene>
<keyword evidence="2" id="KW-1185">Reference proteome</keyword>
<evidence type="ECO:0000313" key="1">
    <source>
        <dbReference type="EMBL" id="KAJ8866773.1"/>
    </source>
</evidence>
<name>A0ABQ9G5X2_9NEOP</name>
<sequence length="584" mass="66477">MAYEFHYYSLRCASAGRNSDRITRSNDLCSRGYDHQTLGCPNKSDCQLSCVLIKLKEPVEVVSARRIQAVAKNLAAFRRSFFYVFYDFINIHIPGGCLSRRQACDQNPLKLKRSLLYVAFLGSHAREKTDRGVTGEVRGDFQRQAAAFHHDKPTLPKNGAAVAERLDCSPPTKSNRVQSPAGSHTDFRRWESCRTMPLGSPVYPVLAFQRCSILISFHPHRLSRARIRRSFPRICCDKSRGDRLSRPSLLPIPPARGKAMGQGRIVFTLSQLDTPWEEGETEKSICRRPVWDYHTHTHAPRMPSSLWSLPTYHLQSPAGVLKPWLVAPQSRRSTSRDLGGVCKGNSLRPRLVRHGCQREYESEHRVYIVVHSPSRALTAQLGQQRGHCDVKIHPDPMIEILFQCCPSYMSPRKFDSSGALDVDAELEDVTNFSDDPASDCRFKALPFWFSSLLRSTWGFRFMIMFYHLSQTLDSGCVKRCISIPSENSETEPMWPHPLECTFYGSLDLRDPLGQYSETPMENTPLNHPKRKQLRVLGNYRRCVYYTRNLDDASVYLVTSQAELCMGMCILEGNWAATLVYDPDS</sequence>
<comment type="caution">
    <text evidence="1">The sequence shown here is derived from an EMBL/GenBank/DDBJ whole genome shotgun (WGS) entry which is preliminary data.</text>
</comment>
<accession>A0ABQ9G5X2</accession>
<proteinExistence type="predicted"/>
<protein>
    <submittedName>
        <fullName evidence="1">Uncharacterized protein</fullName>
    </submittedName>
</protein>
<dbReference type="EMBL" id="JARBHB010000016">
    <property type="protein sequence ID" value="KAJ8866773.1"/>
    <property type="molecule type" value="Genomic_DNA"/>
</dbReference>
<organism evidence="1 2">
    <name type="scientific">Dryococelus australis</name>
    <dbReference type="NCBI Taxonomy" id="614101"/>
    <lineage>
        <taxon>Eukaryota</taxon>
        <taxon>Metazoa</taxon>
        <taxon>Ecdysozoa</taxon>
        <taxon>Arthropoda</taxon>
        <taxon>Hexapoda</taxon>
        <taxon>Insecta</taxon>
        <taxon>Pterygota</taxon>
        <taxon>Neoptera</taxon>
        <taxon>Polyneoptera</taxon>
        <taxon>Phasmatodea</taxon>
        <taxon>Verophasmatodea</taxon>
        <taxon>Anareolatae</taxon>
        <taxon>Phasmatidae</taxon>
        <taxon>Eurycanthinae</taxon>
        <taxon>Dryococelus</taxon>
    </lineage>
</organism>
<evidence type="ECO:0000313" key="2">
    <source>
        <dbReference type="Proteomes" id="UP001159363"/>
    </source>
</evidence>